<dbReference type="Pfam" id="PF14559">
    <property type="entry name" value="TPR_19"/>
    <property type="match status" value="1"/>
</dbReference>
<reference evidence="4 5" key="2">
    <citation type="submission" date="2020-05" db="EMBL/GenBank/DDBJ databases">
        <authorList>
            <person name="Khan S.A."/>
            <person name="Jeon C.O."/>
            <person name="Chun B.H."/>
        </authorList>
    </citation>
    <scope>NUCLEOTIDE SEQUENCE [LARGE SCALE GENOMIC DNA]</scope>
    <source>
        <strain evidence="4 5">H242</strain>
    </source>
</reference>
<name>A0ABX6P5S0_9BURK</name>
<keyword evidence="2 3" id="KW-0802">TPR repeat</keyword>
<evidence type="ECO:0000256" key="1">
    <source>
        <dbReference type="ARBA" id="ARBA00022737"/>
    </source>
</evidence>
<dbReference type="InterPro" id="IPR011990">
    <property type="entry name" value="TPR-like_helical_dom_sf"/>
</dbReference>
<sequence length="193" mass="20726">MDSPLAQARAFFLAGLAHYEAGRLAEADRQFAAALSLAPGRPSILTNPGAVRLKLGRHAEALALLREALAQEPDNAEALGHCAAALAERGEATEALALFDRALALEPSRAALWTLRGTLLKELGRAQDAAASFQQALERGGDPELNRYYLAGLSGLPPPPNAPRHYVEGLFDGYAEQFDSHWCRRCATTRRAA</sequence>
<dbReference type="Pfam" id="PF13181">
    <property type="entry name" value="TPR_8"/>
    <property type="match status" value="1"/>
</dbReference>
<evidence type="ECO:0000313" key="4">
    <source>
        <dbReference type="EMBL" id="QJW85428.1"/>
    </source>
</evidence>
<proteinExistence type="predicted"/>
<accession>A0ABX6P5S0</accession>
<evidence type="ECO:0000256" key="3">
    <source>
        <dbReference type="PROSITE-ProRule" id="PRU00339"/>
    </source>
</evidence>
<dbReference type="PANTHER" id="PTHR44858">
    <property type="entry name" value="TETRATRICOPEPTIDE REPEAT PROTEIN 6"/>
    <property type="match status" value="1"/>
</dbReference>
<dbReference type="Gene3D" id="1.25.40.10">
    <property type="entry name" value="Tetratricopeptide repeat domain"/>
    <property type="match status" value="2"/>
</dbReference>
<dbReference type="InterPro" id="IPR019734">
    <property type="entry name" value="TPR_rpt"/>
</dbReference>
<dbReference type="SUPFAM" id="SSF48452">
    <property type="entry name" value="TPR-like"/>
    <property type="match status" value="1"/>
</dbReference>
<protein>
    <submittedName>
        <fullName evidence="4">Tetratricopeptide repeat protein</fullName>
    </submittedName>
</protein>
<feature type="repeat" description="TPR" evidence="3">
    <location>
        <begin position="8"/>
        <end position="41"/>
    </location>
</feature>
<organism evidence="4 5">
    <name type="scientific">Ramlibacter terrae</name>
    <dbReference type="NCBI Taxonomy" id="2732511"/>
    <lineage>
        <taxon>Bacteria</taxon>
        <taxon>Pseudomonadati</taxon>
        <taxon>Pseudomonadota</taxon>
        <taxon>Betaproteobacteria</taxon>
        <taxon>Burkholderiales</taxon>
        <taxon>Comamonadaceae</taxon>
        <taxon>Ramlibacter</taxon>
    </lineage>
</organism>
<evidence type="ECO:0000313" key="5">
    <source>
        <dbReference type="Proteomes" id="UP000500826"/>
    </source>
</evidence>
<dbReference type="PANTHER" id="PTHR44858:SF1">
    <property type="entry name" value="UDP-N-ACETYLGLUCOSAMINE--PEPTIDE N-ACETYLGLUCOSAMINYLTRANSFERASE SPINDLY-RELATED"/>
    <property type="match status" value="1"/>
</dbReference>
<dbReference type="EMBL" id="CP053418">
    <property type="protein sequence ID" value="QJW85428.1"/>
    <property type="molecule type" value="Genomic_DNA"/>
</dbReference>
<feature type="repeat" description="TPR" evidence="3">
    <location>
        <begin position="42"/>
        <end position="75"/>
    </location>
</feature>
<evidence type="ECO:0000256" key="2">
    <source>
        <dbReference type="ARBA" id="ARBA00022803"/>
    </source>
</evidence>
<dbReference type="InterPro" id="IPR050498">
    <property type="entry name" value="Ycf3"/>
</dbReference>
<keyword evidence="1" id="KW-0677">Repeat</keyword>
<dbReference type="Proteomes" id="UP000500826">
    <property type="component" value="Chromosome"/>
</dbReference>
<feature type="repeat" description="TPR" evidence="3">
    <location>
        <begin position="76"/>
        <end position="109"/>
    </location>
</feature>
<dbReference type="PROSITE" id="PS50005">
    <property type="entry name" value="TPR"/>
    <property type="match status" value="3"/>
</dbReference>
<dbReference type="SMART" id="SM00028">
    <property type="entry name" value="TPR"/>
    <property type="match status" value="4"/>
</dbReference>
<keyword evidence="5" id="KW-1185">Reference proteome</keyword>
<reference evidence="4 5" key="1">
    <citation type="submission" date="2020-05" db="EMBL/GenBank/DDBJ databases">
        <title>Ramlibacter rhizophilus sp. nov., isolated from rhizosphere soil of national flower Mugunghwa from South Korea.</title>
        <authorList>
            <person name="Zheng-Fei Y."/>
            <person name="Huan T."/>
        </authorList>
    </citation>
    <scope>NUCLEOTIDE SEQUENCE [LARGE SCALE GENOMIC DNA]</scope>
    <source>
        <strain evidence="4 5">H242</strain>
    </source>
</reference>
<gene>
    <name evidence="4" type="ORF">HK414_25075</name>
</gene>